<dbReference type="InterPro" id="IPR008991">
    <property type="entry name" value="Translation_prot_SH3-like_sf"/>
</dbReference>
<dbReference type="Gene3D" id="3.30.70.940">
    <property type="entry name" value="NusG, N-terminal domain"/>
    <property type="match status" value="1"/>
</dbReference>
<dbReference type="InterPro" id="IPR036735">
    <property type="entry name" value="NGN_dom_sf"/>
</dbReference>
<evidence type="ECO:0000313" key="5">
    <source>
        <dbReference type="EMBL" id="MBA1157778.1"/>
    </source>
</evidence>
<dbReference type="SUPFAM" id="SSF82679">
    <property type="entry name" value="N-utilization substance G protein NusG, N-terminal domain"/>
    <property type="match status" value="1"/>
</dbReference>
<keyword evidence="1" id="KW-0889">Transcription antitermination</keyword>
<dbReference type="RefSeq" id="WP_181053228.1">
    <property type="nucleotide sequence ID" value="NZ_JACDXJ010000001.1"/>
</dbReference>
<organism evidence="5 6">
    <name type="scientific">Microvirga mediterraneensis</name>
    <dbReference type="NCBI Taxonomy" id="2754695"/>
    <lineage>
        <taxon>Bacteria</taxon>
        <taxon>Pseudomonadati</taxon>
        <taxon>Pseudomonadota</taxon>
        <taxon>Alphaproteobacteria</taxon>
        <taxon>Hyphomicrobiales</taxon>
        <taxon>Methylobacteriaceae</taxon>
        <taxon>Microvirga</taxon>
    </lineage>
</organism>
<evidence type="ECO:0000256" key="3">
    <source>
        <dbReference type="ARBA" id="ARBA00023163"/>
    </source>
</evidence>
<sequence length="217" mass="24358">MSTAPRFALSADIGQAHYFAAPILNHNPPETFEGLTWFVVVCNPKCERRAQLGLRRAGYQTYLPQTKRWVVHARKKEERESPLFPRYIFLGIKPGQDFFKMRGVDGVEGLVRDGYGSPARIPAPEPRDGQETPIHPLARLLERELAGEFDFTRLPDLGPQYQPGEVVRLTAGAFTDLQATVTSMLSKGRVEVVVDMLSRGVKVRLKATELQRLEAAE</sequence>
<dbReference type="Pfam" id="PF02357">
    <property type="entry name" value="NusG"/>
    <property type="match status" value="1"/>
</dbReference>
<evidence type="ECO:0000256" key="2">
    <source>
        <dbReference type="ARBA" id="ARBA00023015"/>
    </source>
</evidence>
<protein>
    <recommendedName>
        <fullName evidence="4">NusG-like N-terminal domain-containing protein</fullName>
    </recommendedName>
</protein>
<dbReference type="GO" id="GO:0031564">
    <property type="term" value="P:transcription antitermination"/>
    <property type="evidence" value="ECO:0007669"/>
    <property type="project" value="UniProtKB-KW"/>
</dbReference>
<name>A0A838BQT4_9HYPH</name>
<dbReference type="Proteomes" id="UP000572984">
    <property type="component" value="Unassembled WGS sequence"/>
</dbReference>
<dbReference type="InterPro" id="IPR006645">
    <property type="entry name" value="NGN-like_dom"/>
</dbReference>
<dbReference type="EMBL" id="JACDXJ010000001">
    <property type="protein sequence ID" value="MBA1157778.1"/>
    <property type="molecule type" value="Genomic_DNA"/>
</dbReference>
<evidence type="ECO:0000256" key="1">
    <source>
        <dbReference type="ARBA" id="ARBA00022814"/>
    </source>
</evidence>
<dbReference type="SUPFAM" id="SSF50104">
    <property type="entry name" value="Translation proteins SH3-like domain"/>
    <property type="match status" value="1"/>
</dbReference>
<reference evidence="5 6" key="1">
    <citation type="submission" date="2020-07" db="EMBL/GenBank/DDBJ databases">
        <title>Draft genome and description of Microvirga mediterraneensis Marseille-Q2068 sp. nov.</title>
        <authorList>
            <person name="Boxberger M."/>
        </authorList>
    </citation>
    <scope>NUCLEOTIDE SEQUENCE [LARGE SCALE GENOMIC DNA]</scope>
    <source>
        <strain evidence="5 6">Marseille-Q2068</strain>
    </source>
</reference>
<dbReference type="PANTHER" id="PTHR30265">
    <property type="entry name" value="RHO-INTERACTING TRANSCRIPTION TERMINATION FACTOR NUSG"/>
    <property type="match status" value="1"/>
</dbReference>
<evidence type="ECO:0000259" key="4">
    <source>
        <dbReference type="Pfam" id="PF02357"/>
    </source>
</evidence>
<dbReference type="PANTHER" id="PTHR30265:SF4">
    <property type="entry name" value="KOW MOTIF FAMILY PROTEIN, EXPRESSED"/>
    <property type="match status" value="1"/>
</dbReference>
<keyword evidence="2" id="KW-0805">Transcription regulation</keyword>
<evidence type="ECO:0000313" key="6">
    <source>
        <dbReference type="Proteomes" id="UP000572984"/>
    </source>
</evidence>
<keyword evidence="6" id="KW-1185">Reference proteome</keyword>
<proteinExistence type="predicted"/>
<feature type="domain" description="NusG-like N-terminal" evidence="4">
    <location>
        <begin position="36"/>
        <end position="124"/>
    </location>
</feature>
<gene>
    <name evidence="5" type="ORF">H0S73_16830</name>
</gene>
<dbReference type="InterPro" id="IPR043425">
    <property type="entry name" value="NusG-like"/>
</dbReference>
<dbReference type="GO" id="GO:0006354">
    <property type="term" value="P:DNA-templated transcription elongation"/>
    <property type="evidence" value="ECO:0007669"/>
    <property type="project" value="InterPro"/>
</dbReference>
<accession>A0A838BQT4</accession>
<comment type="caution">
    <text evidence="5">The sequence shown here is derived from an EMBL/GenBank/DDBJ whole genome shotgun (WGS) entry which is preliminary data.</text>
</comment>
<dbReference type="AlphaFoldDB" id="A0A838BQT4"/>
<keyword evidence="3" id="KW-0804">Transcription</keyword>